<comment type="caution">
    <text evidence="1">The sequence shown here is derived from an EMBL/GenBank/DDBJ whole genome shotgun (WGS) entry which is preliminary data.</text>
</comment>
<keyword evidence="2" id="KW-1185">Reference proteome</keyword>
<evidence type="ECO:0000313" key="2">
    <source>
        <dbReference type="Proteomes" id="UP000024635"/>
    </source>
</evidence>
<dbReference type="Proteomes" id="UP000024635">
    <property type="component" value="Unassembled WGS sequence"/>
</dbReference>
<accession>A0A016W1R8</accession>
<organism evidence="1 2">
    <name type="scientific">Ancylostoma ceylanicum</name>
    <dbReference type="NCBI Taxonomy" id="53326"/>
    <lineage>
        <taxon>Eukaryota</taxon>
        <taxon>Metazoa</taxon>
        <taxon>Ecdysozoa</taxon>
        <taxon>Nematoda</taxon>
        <taxon>Chromadorea</taxon>
        <taxon>Rhabditida</taxon>
        <taxon>Rhabditina</taxon>
        <taxon>Rhabditomorpha</taxon>
        <taxon>Strongyloidea</taxon>
        <taxon>Ancylostomatidae</taxon>
        <taxon>Ancylostomatinae</taxon>
        <taxon>Ancylostoma</taxon>
    </lineage>
</organism>
<gene>
    <name evidence="1" type="primary">Acey_s0002.g858</name>
    <name evidence="1" type="ORF">Y032_0002g858</name>
</gene>
<proteinExistence type="predicted"/>
<evidence type="ECO:0000313" key="1">
    <source>
        <dbReference type="EMBL" id="EYC33555.1"/>
    </source>
</evidence>
<dbReference type="AlphaFoldDB" id="A0A016W1R8"/>
<dbReference type="EMBL" id="JARK01001338">
    <property type="protein sequence ID" value="EYC33555.1"/>
    <property type="molecule type" value="Genomic_DNA"/>
</dbReference>
<protein>
    <submittedName>
        <fullName evidence="1">Uncharacterized protein</fullName>
    </submittedName>
</protein>
<reference evidence="2" key="1">
    <citation type="journal article" date="2015" name="Nat. Genet.">
        <title>The genome and transcriptome of the zoonotic hookworm Ancylostoma ceylanicum identify infection-specific gene families.</title>
        <authorList>
            <person name="Schwarz E.M."/>
            <person name="Hu Y."/>
            <person name="Antoshechkin I."/>
            <person name="Miller M.M."/>
            <person name="Sternberg P.W."/>
            <person name="Aroian R.V."/>
        </authorList>
    </citation>
    <scope>NUCLEOTIDE SEQUENCE</scope>
    <source>
        <strain evidence="2">HY135</strain>
    </source>
</reference>
<sequence>MPFTICMPCHSKLWLNKEKDESRPEFDTIQNKGLPAFGKSGIFSNKQKHFHFETLKRKNTPLKHAQRNYFMLNINIMSILCHNSHFRRDTAVVHVTARSLDDTVKITMKRDTQIRDGDVECWQTWPPLDRRPLWRPRRRGFTIYTMFPKIFSNSVVLLQTRVTIINCFVCHSCFLAAINASYQTSAVVLP</sequence>
<name>A0A016W1R8_9BILA</name>